<reference evidence="1" key="1">
    <citation type="journal article" date="2022" name="bioRxiv">
        <title>Sequencing and chromosome-scale assembly of the giantPleurodeles waltlgenome.</title>
        <authorList>
            <person name="Brown T."/>
            <person name="Elewa A."/>
            <person name="Iarovenko S."/>
            <person name="Subramanian E."/>
            <person name="Araus A.J."/>
            <person name="Petzold A."/>
            <person name="Susuki M."/>
            <person name="Suzuki K.-i.T."/>
            <person name="Hayashi T."/>
            <person name="Toyoda A."/>
            <person name="Oliveira C."/>
            <person name="Osipova E."/>
            <person name="Leigh N.D."/>
            <person name="Simon A."/>
            <person name="Yun M.H."/>
        </authorList>
    </citation>
    <scope>NUCLEOTIDE SEQUENCE</scope>
    <source>
        <strain evidence="1">20211129_DDA</strain>
        <tissue evidence="1">Liver</tissue>
    </source>
</reference>
<protein>
    <submittedName>
        <fullName evidence="1">Uncharacterized protein</fullName>
    </submittedName>
</protein>
<evidence type="ECO:0000313" key="2">
    <source>
        <dbReference type="Proteomes" id="UP001066276"/>
    </source>
</evidence>
<accession>A0AAV7R2S3</accession>
<organism evidence="1 2">
    <name type="scientific">Pleurodeles waltl</name>
    <name type="common">Iberian ribbed newt</name>
    <dbReference type="NCBI Taxonomy" id="8319"/>
    <lineage>
        <taxon>Eukaryota</taxon>
        <taxon>Metazoa</taxon>
        <taxon>Chordata</taxon>
        <taxon>Craniata</taxon>
        <taxon>Vertebrata</taxon>
        <taxon>Euteleostomi</taxon>
        <taxon>Amphibia</taxon>
        <taxon>Batrachia</taxon>
        <taxon>Caudata</taxon>
        <taxon>Salamandroidea</taxon>
        <taxon>Salamandridae</taxon>
        <taxon>Pleurodelinae</taxon>
        <taxon>Pleurodeles</taxon>
    </lineage>
</organism>
<dbReference type="EMBL" id="JANPWB010000010">
    <property type="protein sequence ID" value="KAJ1146469.1"/>
    <property type="molecule type" value="Genomic_DNA"/>
</dbReference>
<sequence>MRLRSSGGGVSVFPSHPPLAGGSPLHSPLFVGPQVAGPERDLRLGEGLQLLLFGRPSHSPVPPLPPWGIARFRRSRWSTVGLRALQPLLRLFCPSPQVRRSLSQSRSPFCLGRPR</sequence>
<evidence type="ECO:0000313" key="1">
    <source>
        <dbReference type="EMBL" id="KAJ1146469.1"/>
    </source>
</evidence>
<dbReference type="AlphaFoldDB" id="A0AAV7R2S3"/>
<keyword evidence="2" id="KW-1185">Reference proteome</keyword>
<gene>
    <name evidence="1" type="ORF">NDU88_012742</name>
</gene>
<proteinExistence type="predicted"/>
<name>A0AAV7R2S3_PLEWA</name>
<dbReference type="Proteomes" id="UP001066276">
    <property type="component" value="Chromosome 6"/>
</dbReference>
<comment type="caution">
    <text evidence="1">The sequence shown here is derived from an EMBL/GenBank/DDBJ whole genome shotgun (WGS) entry which is preliminary data.</text>
</comment>